<evidence type="ECO:0000313" key="2">
    <source>
        <dbReference type="Proteomes" id="UP001233360"/>
    </source>
</evidence>
<gene>
    <name evidence="1" type="ORF">QE380_002961</name>
</gene>
<name>A0ABU0V0I6_ACIBI</name>
<proteinExistence type="predicted"/>
<comment type="caution">
    <text evidence="1">The sequence shown here is derived from an EMBL/GenBank/DDBJ whole genome shotgun (WGS) entry which is preliminary data.</text>
</comment>
<protein>
    <submittedName>
        <fullName evidence="1">Uncharacterized protein</fullName>
    </submittedName>
</protein>
<dbReference type="RefSeq" id="WP_307004573.1">
    <property type="nucleotide sequence ID" value="NZ_JAUTBK010000002.1"/>
</dbReference>
<accession>A0ABU0V0I6</accession>
<dbReference type="Proteomes" id="UP001233360">
    <property type="component" value="Unassembled WGS sequence"/>
</dbReference>
<evidence type="ECO:0000313" key="1">
    <source>
        <dbReference type="EMBL" id="MDQ1210038.1"/>
    </source>
</evidence>
<dbReference type="EMBL" id="JAUTBK010000002">
    <property type="protein sequence ID" value="MDQ1210038.1"/>
    <property type="molecule type" value="Genomic_DNA"/>
</dbReference>
<sequence length="238" mass="27565">MTFIIAIQLNDSIIVTADNKKVVLRETGEIDVKTDKTSKIYAWDNGIITGTGESHVISRSIALFKKFAYSNIDKLPQCLNISRQLRELEVGTAYDQIENTKLICSSYVNQGAQLYTIQRFDPLQPYELTAVQPMDITIWLFHPNIESIFVELQQLYAELKDYALFNNKVDWVNYYINRLAPIYQKQSQCDVLMSRSFDFFFQTKDEYVTGHIPNTQDTLLEFKEVSSNFESFKKDGCE</sequence>
<organism evidence="1 2">
    <name type="scientific">Acinetobacter baylyi</name>
    <dbReference type="NCBI Taxonomy" id="202950"/>
    <lineage>
        <taxon>Bacteria</taxon>
        <taxon>Pseudomonadati</taxon>
        <taxon>Pseudomonadota</taxon>
        <taxon>Gammaproteobacteria</taxon>
        <taxon>Moraxellales</taxon>
        <taxon>Moraxellaceae</taxon>
        <taxon>Acinetobacter</taxon>
    </lineage>
</organism>
<reference evidence="1 2" key="1">
    <citation type="submission" date="2023-07" db="EMBL/GenBank/DDBJ databases">
        <title>Functional and genomic diversity of the sorghum phyllosphere microbiome.</title>
        <authorList>
            <person name="Shade A."/>
        </authorList>
    </citation>
    <scope>NUCLEOTIDE SEQUENCE [LARGE SCALE GENOMIC DNA]</scope>
    <source>
        <strain evidence="1 2">SORGH_AS_0887</strain>
    </source>
</reference>
<keyword evidence="2" id="KW-1185">Reference proteome</keyword>